<dbReference type="Proteomes" id="UP001151699">
    <property type="component" value="Chromosome A"/>
</dbReference>
<name>A0A9Q0NGE4_9DIPT</name>
<keyword evidence="10" id="KW-1185">Reference proteome</keyword>
<dbReference type="PROSITE" id="PS50157">
    <property type="entry name" value="ZINC_FINGER_C2H2_2"/>
    <property type="match status" value="4"/>
</dbReference>
<dbReference type="FunFam" id="3.30.160.60:FF:000446">
    <property type="entry name" value="Zinc finger protein"/>
    <property type="match status" value="1"/>
</dbReference>
<evidence type="ECO:0000256" key="6">
    <source>
        <dbReference type="ARBA" id="ARBA00023242"/>
    </source>
</evidence>
<sequence>MNLHLPEKPFQCEICLKKFNQKYCLKKHLETHENDHLLKDFDGVCEICSKKFGTPSALKIHQAVHSTDKPHQCSYCFKKFRLIQNMKTHIGKVHIDKPYECTICQKKAFATMEKLEEHREKHLAEKKVLPCGICHQTFKAPGNLRKHLIKRHNIENESKEPN</sequence>
<feature type="domain" description="C2H2-type" evidence="8">
    <location>
        <begin position="10"/>
        <end position="37"/>
    </location>
</feature>
<dbReference type="InterPro" id="IPR036236">
    <property type="entry name" value="Znf_C2H2_sf"/>
</dbReference>
<evidence type="ECO:0000256" key="4">
    <source>
        <dbReference type="ARBA" id="ARBA00022771"/>
    </source>
</evidence>
<dbReference type="OrthoDB" id="40579at2759"/>
<organism evidence="9 10">
    <name type="scientific">Pseudolycoriella hygida</name>
    <dbReference type="NCBI Taxonomy" id="35572"/>
    <lineage>
        <taxon>Eukaryota</taxon>
        <taxon>Metazoa</taxon>
        <taxon>Ecdysozoa</taxon>
        <taxon>Arthropoda</taxon>
        <taxon>Hexapoda</taxon>
        <taxon>Insecta</taxon>
        <taxon>Pterygota</taxon>
        <taxon>Neoptera</taxon>
        <taxon>Endopterygota</taxon>
        <taxon>Diptera</taxon>
        <taxon>Nematocera</taxon>
        <taxon>Sciaroidea</taxon>
        <taxon>Sciaridae</taxon>
        <taxon>Pseudolycoriella</taxon>
    </lineage>
</organism>
<protein>
    <submittedName>
        <fullName evidence="9">Zinc finger protein</fullName>
    </submittedName>
</protein>
<feature type="non-terminal residue" evidence="9">
    <location>
        <position position="1"/>
    </location>
</feature>
<dbReference type="GO" id="GO:0008270">
    <property type="term" value="F:zinc ion binding"/>
    <property type="evidence" value="ECO:0007669"/>
    <property type="project" value="UniProtKB-KW"/>
</dbReference>
<proteinExistence type="predicted"/>
<dbReference type="GO" id="GO:0005634">
    <property type="term" value="C:nucleus"/>
    <property type="evidence" value="ECO:0007669"/>
    <property type="project" value="UniProtKB-SubCell"/>
</dbReference>
<feature type="domain" description="C2H2-type" evidence="8">
    <location>
        <begin position="43"/>
        <end position="70"/>
    </location>
</feature>
<gene>
    <name evidence="9" type="primary">ZNF121</name>
    <name evidence="9" type="ORF">Bhyg_04979</name>
</gene>
<dbReference type="PROSITE" id="PS00028">
    <property type="entry name" value="ZINC_FINGER_C2H2_1"/>
    <property type="match status" value="4"/>
</dbReference>
<reference evidence="9" key="1">
    <citation type="submission" date="2022-07" db="EMBL/GenBank/DDBJ databases">
        <authorList>
            <person name="Trinca V."/>
            <person name="Uliana J.V.C."/>
            <person name="Torres T.T."/>
            <person name="Ward R.J."/>
            <person name="Monesi N."/>
        </authorList>
    </citation>
    <scope>NUCLEOTIDE SEQUENCE</scope>
    <source>
        <strain evidence="9">HSMRA1968</strain>
        <tissue evidence="9">Whole embryos</tissue>
    </source>
</reference>
<keyword evidence="3" id="KW-0677">Repeat</keyword>
<evidence type="ECO:0000313" key="9">
    <source>
        <dbReference type="EMBL" id="KAJ6649740.1"/>
    </source>
</evidence>
<dbReference type="PANTHER" id="PTHR24394">
    <property type="entry name" value="ZINC FINGER PROTEIN"/>
    <property type="match status" value="1"/>
</dbReference>
<keyword evidence="4 7" id="KW-0863">Zinc-finger</keyword>
<keyword evidence="5" id="KW-0862">Zinc</keyword>
<comment type="subcellular location">
    <subcellularLocation>
        <location evidence="1">Nucleus</location>
    </subcellularLocation>
</comment>
<evidence type="ECO:0000256" key="1">
    <source>
        <dbReference type="ARBA" id="ARBA00004123"/>
    </source>
</evidence>
<dbReference type="AlphaFoldDB" id="A0A9Q0NGE4"/>
<evidence type="ECO:0000256" key="5">
    <source>
        <dbReference type="ARBA" id="ARBA00022833"/>
    </source>
</evidence>
<feature type="domain" description="C2H2-type" evidence="8">
    <location>
        <begin position="99"/>
        <end position="127"/>
    </location>
</feature>
<dbReference type="Gene3D" id="3.30.160.60">
    <property type="entry name" value="Classic Zinc Finger"/>
    <property type="match status" value="4"/>
</dbReference>
<evidence type="ECO:0000256" key="7">
    <source>
        <dbReference type="PROSITE-ProRule" id="PRU00042"/>
    </source>
</evidence>
<keyword evidence="2" id="KW-0479">Metal-binding</keyword>
<evidence type="ECO:0000256" key="3">
    <source>
        <dbReference type="ARBA" id="ARBA00022737"/>
    </source>
</evidence>
<evidence type="ECO:0000256" key="2">
    <source>
        <dbReference type="ARBA" id="ARBA00022723"/>
    </source>
</evidence>
<accession>A0A9Q0NGE4</accession>
<keyword evidence="6" id="KW-0539">Nucleus</keyword>
<dbReference type="GO" id="GO:0000981">
    <property type="term" value="F:DNA-binding transcription factor activity, RNA polymerase II-specific"/>
    <property type="evidence" value="ECO:0007669"/>
    <property type="project" value="TreeGrafter"/>
</dbReference>
<dbReference type="SMART" id="SM00355">
    <property type="entry name" value="ZnF_C2H2"/>
    <property type="match status" value="5"/>
</dbReference>
<evidence type="ECO:0000259" key="8">
    <source>
        <dbReference type="PROSITE" id="PS50157"/>
    </source>
</evidence>
<feature type="domain" description="C2H2-type" evidence="8">
    <location>
        <begin position="129"/>
        <end position="157"/>
    </location>
</feature>
<dbReference type="Pfam" id="PF00096">
    <property type="entry name" value="zf-C2H2"/>
    <property type="match status" value="3"/>
</dbReference>
<comment type="caution">
    <text evidence="9">The sequence shown here is derived from an EMBL/GenBank/DDBJ whole genome shotgun (WGS) entry which is preliminary data.</text>
</comment>
<evidence type="ECO:0000313" key="10">
    <source>
        <dbReference type="Proteomes" id="UP001151699"/>
    </source>
</evidence>
<dbReference type="PANTHER" id="PTHR24394:SF29">
    <property type="entry name" value="MYONEURIN"/>
    <property type="match status" value="1"/>
</dbReference>
<dbReference type="Pfam" id="PF13912">
    <property type="entry name" value="zf-C2H2_6"/>
    <property type="match status" value="1"/>
</dbReference>
<dbReference type="InterPro" id="IPR013087">
    <property type="entry name" value="Znf_C2H2_type"/>
</dbReference>
<dbReference type="EMBL" id="WJQU01000001">
    <property type="protein sequence ID" value="KAJ6649740.1"/>
    <property type="molecule type" value="Genomic_DNA"/>
</dbReference>
<dbReference type="SUPFAM" id="SSF57667">
    <property type="entry name" value="beta-beta-alpha zinc fingers"/>
    <property type="match status" value="3"/>
</dbReference>